<reference evidence="3" key="1">
    <citation type="submission" date="2011-07" db="EMBL/GenBank/DDBJ databases">
        <authorList>
            <consortium name="Caenorhabditis brenneri Sequencing and Analysis Consortium"/>
            <person name="Wilson R.K."/>
        </authorList>
    </citation>
    <scope>NUCLEOTIDE SEQUENCE [LARGE SCALE GENOMIC DNA]</scope>
    <source>
        <strain evidence="3">PB2801</strain>
    </source>
</reference>
<name>G0ME49_CAEBE</name>
<dbReference type="OrthoDB" id="5866954at2759"/>
<feature type="compositionally biased region" description="Basic and acidic residues" evidence="1">
    <location>
        <begin position="371"/>
        <end position="388"/>
    </location>
</feature>
<organism evidence="3">
    <name type="scientific">Caenorhabditis brenneri</name>
    <name type="common">Nematode worm</name>
    <dbReference type="NCBI Taxonomy" id="135651"/>
    <lineage>
        <taxon>Eukaryota</taxon>
        <taxon>Metazoa</taxon>
        <taxon>Ecdysozoa</taxon>
        <taxon>Nematoda</taxon>
        <taxon>Chromadorea</taxon>
        <taxon>Rhabditida</taxon>
        <taxon>Rhabditina</taxon>
        <taxon>Rhabditomorpha</taxon>
        <taxon>Rhabditoidea</taxon>
        <taxon>Rhabditidae</taxon>
        <taxon>Peloderinae</taxon>
        <taxon>Caenorhabditis</taxon>
    </lineage>
</organism>
<dbReference type="EMBL" id="GL379791">
    <property type="protein sequence ID" value="EGT51946.1"/>
    <property type="molecule type" value="Genomic_DNA"/>
</dbReference>
<keyword evidence="3" id="KW-1185">Reference proteome</keyword>
<feature type="region of interest" description="Disordered" evidence="1">
    <location>
        <begin position="371"/>
        <end position="403"/>
    </location>
</feature>
<evidence type="ECO:0008006" key="4">
    <source>
        <dbReference type="Google" id="ProtNLM"/>
    </source>
</evidence>
<evidence type="ECO:0000313" key="2">
    <source>
        <dbReference type="EMBL" id="EGT51946.1"/>
    </source>
</evidence>
<dbReference type="Gene3D" id="2.40.70.10">
    <property type="entry name" value="Acid Proteases"/>
    <property type="match status" value="1"/>
</dbReference>
<dbReference type="Proteomes" id="UP000008068">
    <property type="component" value="Unassembled WGS sequence"/>
</dbReference>
<gene>
    <name evidence="2" type="ORF">CAEBREN_24018</name>
</gene>
<feature type="region of interest" description="Disordered" evidence="1">
    <location>
        <begin position="98"/>
        <end position="132"/>
    </location>
</feature>
<dbReference type="STRING" id="135651.G0ME49"/>
<protein>
    <recommendedName>
        <fullName evidence="4">CCHC-type domain-containing protein</fullName>
    </recommendedName>
</protein>
<dbReference type="HOGENOM" id="CLU_683751_0_0_1"/>
<dbReference type="eggNOG" id="KOG0017">
    <property type="taxonomic scope" value="Eukaryota"/>
</dbReference>
<dbReference type="InterPro" id="IPR021109">
    <property type="entry name" value="Peptidase_aspartic_dom_sf"/>
</dbReference>
<evidence type="ECO:0000256" key="1">
    <source>
        <dbReference type="SAM" id="MobiDB-lite"/>
    </source>
</evidence>
<dbReference type="SUPFAM" id="SSF50630">
    <property type="entry name" value="Acid proteases"/>
    <property type="match status" value="1"/>
</dbReference>
<dbReference type="InParanoid" id="G0ME49"/>
<evidence type="ECO:0000313" key="3">
    <source>
        <dbReference type="Proteomes" id="UP000008068"/>
    </source>
</evidence>
<sequence length="403" mass="44449">MVATRGPSTLQDAVDAAIELQPYADRPKDVAEDTANIKATVYNIEKCSEGERQRRRIHSPKCHKDPSRFARSKCHECQKMGHISKYCYDKLGRKEAKRRMREDNVKSSRTWKPTKSFKQHGADGRVSNGEQNEVTKLREQVRTLTLRNNQSAANRHDSREHASEVKQLEGNAVNIISQVPIRANNISTAALLDTGANITVAGNQLCASLGISTLDQLGSGYATCLGSNPVAMAGTALVTLKIGSRKYIHRVHFTDGPCTPGENGSYTIIIGNDLLQRMPMLRFDYQSKRVWIGKEALPLGVRKSATKTSPPMVNQIVAKEDTTQAPTCMVIQLGPGVFTAHGPSKGFSRTGTTEEATADVNKEEVTTLLEKKIIKDRKDKPAKEEKTGRRNPGRQGRAPARHL</sequence>
<proteinExistence type="predicted"/>
<dbReference type="AlphaFoldDB" id="G0ME49"/>
<accession>G0ME49</accession>